<comment type="caution">
    <text evidence="1">The sequence shown here is derived from an EMBL/GenBank/DDBJ whole genome shotgun (WGS) entry which is preliminary data.</text>
</comment>
<organism evidence="1 2">
    <name type="scientific">Luteibaculum oceani</name>
    <dbReference type="NCBI Taxonomy" id="1294296"/>
    <lineage>
        <taxon>Bacteria</taxon>
        <taxon>Pseudomonadati</taxon>
        <taxon>Bacteroidota</taxon>
        <taxon>Flavobacteriia</taxon>
        <taxon>Flavobacteriales</taxon>
        <taxon>Luteibaculaceae</taxon>
        <taxon>Luteibaculum</taxon>
    </lineage>
</organism>
<sequence>MNEGTKRSNIKIGQEVAVVQKHHQKTGELTEGFVKRILTKSPQHHHGIKVMLEDGTVGRVKQILEEEA</sequence>
<dbReference type="AlphaFoldDB" id="A0A5C6VIC0"/>
<dbReference type="RefSeq" id="WP_147012525.1">
    <property type="nucleotide sequence ID" value="NZ_VORB01000001.1"/>
</dbReference>
<dbReference type="PANTHER" id="PTHR40069:SF1">
    <property type="entry name" value="YWBE PROTEIN"/>
    <property type="match status" value="1"/>
</dbReference>
<reference evidence="1 2" key="1">
    <citation type="submission" date="2019-08" db="EMBL/GenBank/DDBJ databases">
        <title>Genome of Luteibaculum oceani JCM 18817.</title>
        <authorList>
            <person name="Bowman J.P."/>
        </authorList>
    </citation>
    <scope>NUCLEOTIDE SEQUENCE [LARGE SCALE GENOMIC DNA]</scope>
    <source>
        <strain evidence="1 2">JCM 18817</strain>
    </source>
</reference>
<proteinExistence type="predicted"/>
<dbReference type="Proteomes" id="UP000321168">
    <property type="component" value="Unassembled WGS sequence"/>
</dbReference>
<dbReference type="PANTHER" id="PTHR40069">
    <property type="entry name" value="YWBE PROTEIN"/>
    <property type="match status" value="1"/>
</dbReference>
<dbReference type="EMBL" id="VORB01000001">
    <property type="protein sequence ID" value="TXC85262.1"/>
    <property type="molecule type" value="Genomic_DNA"/>
</dbReference>
<evidence type="ECO:0000313" key="1">
    <source>
        <dbReference type="EMBL" id="TXC85262.1"/>
    </source>
</evidence>
<accession>A0A5C6VIC0</accession>
<keyword evidence="2" id="KW-1185">Reference proteome</keyword>
<gene>
    <name evidence="1" type="ORF">FRX97_01160</name>
</gene>
<protein>
    <submittedName>
        <fullName evidence="1">YwbE family protein</fullName>
    </submittedName>
</protein>
<dbReference type="OrthoDB" id="9804519at2"/>
<dbReference type="NCBIfam" id="TIGR03833">
    <property type="entry name" value="YwbE family protein"/>
    <property type="match status" value="1"/>
</dbReference>
<dbReference type="Pfam" id="PF09962">
    <property type="entry name" value="DUF2196"/>
    <property type="match status" value="1"/>
</dbReference>
<name>A0A5C6VIC0_9FLAO</name>
<dbReference type="InterPro" id="IPR019240">
    <property type="entry name" value="DUF2196"/>
</dbReference>
<evidence type="ECO:0000313" key="2">
    <source>
        <dbReference type="Proteomes" id="UP000321168"/>
    </source>
</evidence>